<protein>
    <submittedName>
        <fullName evidence="1">Uncharacterized protein</fullName>
    </submittedName>
</protein>
<dbReference type="EMBL" id="FNPD01000009">
    <property type="protein sequence ID" value="SDY04967.1"/>
    <property type="molecule type" value="Genomic_DNA"/>
</dbReference>
<proteinExistence type="predicted"/>
<sequence length="55" mass="6291">MSLPFKDCQVTDVKLRGVLKYSDVAELVRLAGVKMQYIILLFQRKLLASSSQELF</sequence>
<reference evidence="2" key="1">
    <citation type="submission" date="2016-10" db="EMBL/GenBank/DDBJ databases">
        <authorList>
            <person name="Varghese N."/>
            <person name="Submissions S."/>
        </authorList>
    </citation>
    <scope>NUCLEOTIDE SEQUENCE [LARGE SCALE GENOMIC DNA]</scope>
    <source>
        <strain evidence="2">DSM 13490</strain>
    </source>
</reference>
<evidence type="ECO:0000313" key="2">
    <source>
        <dbReference type="Proteomes" id="UP000199266"/>
    </source>
</evidence>
<evidence type="ECO:0000313" key="1">
    <source>
        <dbReference type="EMBL" id="SDY04967.1"/>
    </source>
</evidence>
<dbReference type="Proteomes" id="UP000199266">
    <property type="component" value="Unassembled WGS sequence"/>
</dbReference>
<keyword evidence="2" id="KW-1185">Reference proteome</keyword>
<accession>A0A1H3GPC2</accession>
<organism evidence="1 2">
    <name type="scientific">Acetomicrobium thermoterrenum DSM 13490</name>
    <dbReference type="NCBI Taxonomy" id="1120987"/>
    <lineage>
        <taxon>Bacteria</taxon>
        <taxon>Thermotogati</taxon>
        <taxon>Synergistota</taxon>
        <taxon>Synergistia</taxon>
        <taxon>Synergistales</taxon>
        <taxon>Acetomicrobiaceae</taxon>
        <taxon>Acetomicrobium</taxon>
    </lineage>
</organism>
<name>A0A1H3GPC2_9BACT</name>
<gene>
    <name evidence="1" type="ORF">SAMN03080603_01600</name>
</gene>
<dbReference type="AlphaFoldDB" id="A0A1H3GPC2"/>